<dbReference type="Pfam" id="PF00912">
    <property type="entry name" value="Transgly"/>
    <property type="match status" value="1"/>
</dbReference>
<evidence type="ECO:0000256" key="2">
    <source>
        <dbReference type="ARBA" id="ARBA00004752"/>
    </source>
</evidence>
<keyword evidence="7" id="KW-1003">Cell membrane</keyword>
<feature type="transmembrane region" description="Helical" evidence="27">
    <location>
        <begin position="20"/>
        <end position="44"/>
    </location>
</feature>
<evidence type="ECO:0000256" key="4">
    <source>
        <dbReference type="ARBA" id="ARBA00007739"/>
    </source>
</evidence>
<sequence>MSKLKKRTVKKSGVVKKVLLGISIIFTSAVITAFLGIFLFITFIQDIPDYKELAQYKPAGITRLYDSNGRILDEYANEKRVYTKYKDIPEIVINAFIAAEDKNFFQHRGIDIMSVARASAQNVINLARNKRLIGGSTITQQVVKGFFFNSERSLIRKFKEAILAYRIEKEFSKEEILEIYLNQIYLGNHSYGVYVAAQNYFGKELKHISIEEAALLASLPKAPSTLNPYKNYNRALERRNWAIHRMEEEDFISAEEAVNAVKTPIKLSYSSIRNNKYEDYYTDAVKNELVNLFDANDIYYQAYLVNTNIDLKLQEAAQEVLKTGLRNFDKKKGWRGAVAKVDLQKESANEALKRINGAIYHDNYSLGVVTKINGTVLEITLDDGKAIQLGKDAYAWVTNSSAQLERQVKKLFKIGDVLLIDGALTQKYKIEQIPEVNGAIAIIENKSGKVLSLIGGYDFRQSNFNRATQAYRQPGSAFKTFVYMAAFEQGISPNTLVLDEPLQVDLGYGLPTWNPKNHGDKYLGLITLRTSFEKSRNLSTLRLVLGIGLDKVADIAERYLIYNSDIKPTYSMALGAFETTLLKITTAYASIANNGILKQPKLIDSVYNKDGDLLYSPNDLFCDDCDSADSRPEIGFLGRMVIDSASNYQILSLLEGVVLRGSAQRAQVLNRVVAGKTGTTNNSFDTWFIGMTPDITVGVFVGYDIPKDMGKHAQGSNVALPIFVDFFQKAKFIPDRQFDIPDSIEKRYIDQDTGQTIEGNNFVQGRKYINESFKKDAVSFEDNELGRNIDQNDGLSELSKESDSIFDFMQNSSEEESGEEVEKEPL</sequence>
<dbReference type="Pfam" id="PF17092">
    <property type="entry name" value="PCB_OB"/>
    <property type="match status" value="1"/>
</dbReference>
<organism evidence="31 32">
    <name type="scientific">Candidatus Bandiella euplotis</name>
    <dbReference type="NCBI Taxonomy" id="1664265"/>
    <lineage>
        <taxon>Bacteria</taxon>
        <taxon>Pseudomonadati</taxon>
        <taxon>Pseudomonadota</taxon>
        <taxon>Alphaproteobacteria</taxon>
        <taxon>Rickettsiales</taxon>
        <taxon>Candidatus Midichloriaceae</taxon>
        <taxon>Candidatus Bandiella</taxon>
    </lineage>
</organism>
<evidence type="ECO:0000256" key="14">
    <source>
        <dbReference type="ARBA" id="ARBA00022801"/>
    </source>
</evidence>
<keyword evidence="17" id="KW-0573">Peptidoglycan synthesis</keyword>
<keyword evidence="19 27" id="KW-0472">Membrane</keyword>
<evidence type="ECO:0000256" key="20">
    <source>
        <dbReference type="ARBA" id="ARBA00023251"/>
    </source>
</evidence>
<evidence type="ECO:0000256" key="11">
    <source>
        <dbReference type="ARBA" id="ARBA00022676"/>
    </source>
</evidence>
<evidence type="ECO:0000256" key="19">
    <source>
        <dbReference type="ARBA" id="ARBA00023136"/>
    </source>
</evidence>
<name>A0ABZ0UM96_9RICK</name>
<evidence type="ECO:0000256" key="6">
    <source>
        <dbReference type="ARBA" id="ARBA00018638"/>
    </source>
</evidence>
<evidence type="ECO:0000256" key="17">
    <source>
        <dbReference type="ARBA" id="ARBA00022984"/>
    </source>
</evidence>
<evidence type="ECO:0000256" key="16">
    <source>
        <dbReference type="ARBA" id="ARBA00022968"/>
    </source>
</evidence>
<keyword evidence="18 27" id="KW-1133">Transmembrane helix</keyword>
<evidence type="ECO:0000256" key="7">
    <source>
        <dbReference type="ARBA" id="ARBA00022475"/>
    </source>
</evidence>
<keyword evidence="16" id="KW-0735">Signal-anchor</keyword>
<dbReference type="SUPFAM" id="SSF53955">
    <property type="entry name" value="Lysozyme-like"/>
    <property type="match status" value="1"/>
</dbReference>
<reference evidence="31 32" key="1">
    <citation type="submission" date="2022-11" db="EMBL/GenBank/DDBJ databases">
        <title>Host association and intracellularity evolved multiple times independently in the Rickettsiales.</title>
        <authorList>
            <person name="Castelli M."/>
            <person name="Nardi T."/>
            <person name="Gammuto L."/>
            <person name="Bellinzona G."/>
            <person name="Sabaneyeva E."/>
            <person name="Potekhin A."/>
            <person name="Serra V."/>
            <person name="Petroni G."/>
            <person name="Sassera D."/>
        </authorList>
    </citation>
    <scope>NUCLEOTIDE SEQUENCE [LARGE SCALE GENOMIC DNA]</scope>
    <source>
        <strain evidence="31 32">NDG2</strain>
    </source>
</reference>
<keyword evidence="12" id="KW-0808">Transferase</keyword>
<evidence type="ECO:0000259" key="29">
    <source>
        <dbReference type="Pfam" id="PF00912"/>
    </source>
</evidence>
<keyword evidence="32" id="KW-1185">Reference proteome</keyword>
<evidence type="ECO:0000256" key="21">
    <source>
        <dbReference type="ARBA" id="ARBA00023268"/>
    </source>
</evidence>
<dbReference type="EC" id="2.4.99.28" evidence="24"/>
<gene>
    <name evidence="31" type="ORF">Bandiella_00009</name>
</gene>
<proteinExistence type="inferred from homology"/>
<keyword evidence="15" id="KW-0133">Cell shape</keyword>
<dbReference type="Proteomes" id="UP001327219">
    <property type="component" value="Chromosome"/>
</dbReference>
<keyword evidence="20" id="KW-0046">Antibiotic resistance</keyword>
<dbReference type="Gene3D" id="3.40.710.10">
    <property type="entry name" value="DD-peptidase/beta-lactamase superfamily"/>
    <property type="match status" value="2"/>
</dbReference>
<evidence type="ECO:0000256" key="26">
    <source>
        <dbReference type="SAM" id="MobiDB-lite"/>
    </source>
</evidence>
<feature type="domain" description="Penicillin-binding protein transpeptidase" evidence="28">
    <location>
        <begin position="438"/>
        <end position="726"/>
    </location>
</feature>
<comment type="catalytic activity">
    <reaction evidence="23">
        <text>Preferential cleavage: (Ac)2-L-Lys-D-Ala-|-D-Ala. Also transpeptidation of peptidyl-alanyl moieties that are N-acyl substituents of D-alanine.</text>
        <dbReference type="EC" id="3.4.16.4"/>
    </reaction>
</comment>
<keyword evidence="10" id="KW-0645">Protease</keyword>
<comment type="subcellular location">
    <subcellularLocation>
        <location evidence="1">Cell inner membrane</location>
        <topology evidence="1">Single-pass type II membrane protein</topology>
    </subcellularLocation>
</comment>
<feature type="domain" description="Penicillin-binding protein OB-like" evidence="30">
    <location>
        <begin position="334"/>
        <end position="436"/>
    </location>
</feature>
<dbReference type="InterPro" id="IPR001264">
    <property type="entry name" value="Glyco_trans_51"/>
</dbReference>
<evidence type="ECO:0000256" key="22">
    <source>
        <dbReference type="ARBA" id="ARBA00023316"/>
    </source>
</evidence>
<evidence type="ECO:0000256" key="1">
    <source>
        <dbReference type="ARBA" id="ARBA00004249"/>
    </source>
</evidence>
<evidence type="ECO:0000313" key="31">
    <source>
        <dbReference type="EMBL" id="WPX95910.1"/>
    </source>
</evidence>
<dbReference type="InterPro" id="IPR036950">
    <property type="entry name" value="PBP_transglycosylase"/>
</dbReference>
<evidence type="ECO:0000259" key="30">
    <source>
        <dbReference type="Pfam" id="PF17092"/>
    </source>
</evidence>
<dbReference type="Pfam" id="PF00905">
    <property type="entry name" value="Transpeptidase"/>
    <property type="match status" value="1"/>
</dbReference>
<dbReference type="NCBIfam" id="TIGR02074">
    <property type="entry name" value="PBP_1a_fam"/>
    <property type="match status" value="1"/>
</dbReference>
<evidence type="ECO:0000256" key="8">
    <source>
        <dbReference type="ARBA" id="ARBA00022519"/>
    </source>
</evidence>
<keyword evidence="21" id="KW-0511">Multifunctional enzyme</keyword>
<keyword evidence="22" id="KW-0961">Cell wall biogenesis/degradation</keyword>
<comment type="similarity">
    <text evidence="4">In the N-terminal section; belongs to the glycosyltransferase 51 family.</text>
</comment>
<evidence type="ECO:0000256" key="13">
    <source>
        <dbReference type="ARBA" id="ARBA00022692"/>
    </source>
</evidence>
<evidence type="ECO:0000259" key="28">
    <source>
        <dbReference type="Pfam" id="PF00905"/>
    </source>
</evidence>
<keyword evidence="11" id="KW-0328">Glycosyltransferase</keyword>
<dbReference type="InterPro" id="IPR031376">
    <property type="entry name" value="PCB_OB"/>
</dbReference>
<comment type="catalytic activity">
    <reaction evidence="25">
        <text>[GlcNAc-(1-&gt;4)-Mur2Ac(oyl-L-Ala-gamma-D-Glu-L-Lys-D-Ala-D-Ala)](n)-di-trans,octa-cis-undecaprenyl diphosphate + beta-D-GlcNAc-(1-&gt;4)-Mur2Ac(oyl-L-Ala-gamma-D-Glu-L-Lys-D-Ala-D-Ala)-di-trans,octa-cis-undecaprenyl diphosphate = [GlcNAc-(1-&gt;4)-Mur2Ac(oyl-L-Ala-gamma-D-Glu-L-Lys-D-Ala-D-Ala)](n+1)-di-trans,octa-cis-undecaprenyl diphosphate + di-trans,octa-cis-undecaprenyl diphosphate + H(+)</text>
        <dbReference type="Rhea" id="RHEA:23708"/>
        <dbReference type="Rhea" id="RHEA-COMP:9602"/>
        <dbReference type="Rhea" id="RHEA-COMP:9603"/>
        <dbReference type="ChEBI" id="CHEBI:15378"/>
        <dbReference type="ChEBI" id="CHEBI:58405"/>
        <dbReference type="ChEBI" id="CHEBI:60033"/>
        <dbReference type="ChEBI" id="CHEBI:78435"/>
        <dbReference type="EC" id="2.4.99.28"/>
    </reaction>
</comment>
<evidence type="ECO:0000256" key="12">
    <source>
        <dbReference type="ARBA" id="ARBA00022679"/>
    </source>
</evidence>
<evidence type="ECO:0000256" key="18">
    <source>
        <dbReference type="ARBA" id="ARBA00022989"/>
    </source>
</evidence>
<evidence type="ECO:0000256" key="23">
    <source>
        <dbReference type="ARBA" id="ARBA00034000"/>
    </source>
</evidence>
<evidence type="ECO:0000256" key="10">
    <source>
        <dbReference type="ARBA" id="ARBA00022670"/>
    </source>
</evidence>
<dbReference type="Gene3D" id="1.10.3810.10">
    <property type="entry name" value="Biosynthetic peptidoglycan transglycosylase-like"/>
    <property type="match status" value="1"/>
</dbReference>
<dbReference type="EMBL" id="CP110820">
    <property type="protein sequence ID" value="WPX95910.1"/>
    <property type="molecule type" value="Genomic_DNA"/>
</dbReference>
<accession>A0ABZ0UM96</accession>
<dbReference type="RefSeq" id="WP_323732906.1">
    <property type="nucleotide sequence ID" value="NZ_CP110820.1"/>
</dbReference>
<comment type="similarity">
    <text evidence="3">In the C-terminal section; belongs to the transpeptidase family.</text>
</comment>
<dbReference type="InterPro" id="IPR001460">
    <property type="entry name" value="PCN-bd_Tpept"/>
</dbReference>
<keyword evidence="8" id="KW-0997">Cell inner membrane</keyword>
<feature type="region of interest" description="Disordered" evidence="26">
    <location>
        <begin position="806"/>
        <end position="826"/>
    </location>
</feature>
<dbReference type="SUPFAM" id="SSF56601">
    <property type="entry name" value="beta-lactamase/transpeptidase-like"/>
    <property type="match status" value="1"/>
</dbReference>
<keyword evidence="14" id="KW-0378">Hydrolase</keyword>
<evidence type="ECO:0000256" key="24">
    <source>
        <dbReference type="ARBA" id="ARBA00044770"/>
    </source>
</evidence>
<evidence type="ECO:0000256" key="15">
    <source>
        <dbReference type="ARBA" id="ARBA00022960"/>
    </source>
</evidence>
<dbReference type="EC" id="3.4.16.4" evidence="5"/>
<dbReference type="InterPro" id="IPR050396">
    <property type="entry name" value="Glycosyltr_51/Transpeptidase"/>
</dbReference>
<dbReference type="InterPro" id="IPR023346">
    <property type="entry name" value="Lysozyme-like_dom_sf"/>
</dbReference>
<evidence type="ECO:0000256" key="9">
    <source>
        <dbReference type="ARBA" id="ARBA00022645"/>
    </source>
</evidence>
<evidence type="ECO:0000256" key="5">
    <source>
        <dbReference type="ARBA" id="ARBA00012448"/>
    </source>
</evidence>
<dbReference type="PANTHER" id="PTHR32282:SF27">
    <property type="entry name" value="PENICILLIN-BINDING PROTEIN 1A"/>
    <property type="match status" value="1"/>
</dbReference>
<comment type="pathway">
    <text evidence="2">Cell wall biogenesis; peptidoglycan biosynthesis.</text>
</comment>
<evidence type="ECO:0000256" key="27">
    <source>
        <dbReference type="SAM" id="Phobius"/>
    </source>
</evidence>
<evidence type="ECO:0000313" key="32">
    <source>
        <dbReference type="Proteomes" id="UP001327219"/>
    </source>
</evidence>
<keyword evidence="13 27" id="KW-0812">Transmembrane</keyword>
<evidence type="ECO:0000256" key="25">
    <source>
        <dbReference type="ARBA" id="ARBA00049902"/>
    </source>
</evidence>
<protein>
    <recommendedName>
        <fullName evidence="6">Penicillin-binding protein 1A</fullName>
        <ecNumber evidence="24">2.4.99.28</ecNumber>
        <ecNumber evidence="5">3.4.16.4</ecNumber>
    </recommendedName>
</protein>
<keyword evidence="9" id="KW-0121">Carboxypeptidase</keyword>
<feature type="compositionally biased region" description="Acidic residues" evidence="26">
    <location>
        <begin position="813"/>
        <end position="826"/>
    </location>
</feature>
<evidence type="ECO:0000256" key="3">
    <source>
        <dbReference type="ARBA" id="ARBA00007090"/>
    </source>
</evidence>
<feature type="domain" description="Glycosyl transferase family 51" evidence="29">
    <location>
        <begin position="69"/>
        <end position="246"/>
    </location>
</feature>
<dbReference type="PANTHER" id="PTHR32282">
    <property type="entry name" value="BINDING PROTEIN TRANSPEPTIDASE, PUTATIVE-RELATED"/>
    <property type="match status" value="1"/>
</dbReference>
<dbReference type="InterPro" id="IPR012338">
    <property type="entry name" value="Beta-lactam/transpept-like"/>
</dbReference>